<sequence length="360" mass="38083">MLFRSLSRSFAVVVACASALCGSASAQTKELAGAGSSAAAPVYKVWAAEYAKVRGGESLTYAAVGSSAGMAKVRSREVDFGGSDIVGSAQELERDGLVMIPTVVTGIVPVVNLPQVSNATLKLSGEVLAAIFLGSVTRWDADAIKALNPGMPLPALPIRRVVREDGSGTTFHFTDYLSRVSPDWKTQHGVANKVQWKGEVLAAKGSADVAKTIRSTVGSIGYIDYNYVLDDGLVGVALRNADGQFVTAGPEGFREAVSRSDWYAKGDFLSSISNSAGARSWPITMGTFVAVPRVAKQTDRAERALRFITWSYLNGDALAREARFVPLPTRVQANAYREISKITGAAGEPLGAKVLSSLMK</sequence>
<keyword evidence="11" id="KW-1185">Reference proteome</keyword>
<dbReference type="InterPro" id="IPR050962">
    <property type="entry name" value="Phosphate-bind_PstS"/>
</dbReference>
<dbReference type="PIRSF" id="PIRSF002756">
    <property type="entry name" value="PstS"/>
    <property type="match status" value="1"/>
</dbReference>
<evidence type="ECO:0000256" key="2">
    <source>
        <dbReference type="ARBA" id="ARBA00008725"/>
    </source>
</evidence>
<feature type="domain" description="PBP" evidence="9">
    <location>
        <begin position="25"/>
        <end position="244"/>
    </location>
</feature>
<feature type="chain" id="PRO_5045452685" description="Phosphate-binding protein PstS" evidence="8">
    <location>
        <begin position="27"/>
        <end position="360"/>
    </location>
</feature>
<accession>A0ABU9C2G7</accession>
<dbReference type="SUPFAM" id="SSF53850">
    <property type="entry name" value="Periplasmic binding protein-like II"/>
    <property type="match status" value="1"/>
</dbReference>
<comment type="subunit">
    <text evidence="3 7">The complex is composed of two ATP-binding proteins (PstB), two transmembrane proteins (PstC and PstA) and a solute-binding protein (PstS).</text>
</comment>
<dbReference type="NCBIfam" id="TIGR00975">
    <property type="entry name" value="3a0107s03"/>
    <property type="match status" value="1"/>
</dbReference>
<keyword evidence="5 7" id="KW-0813">Transport</keyword>
<protein>
    <recommendedName>
        <fullName evidence="4 7">Phosphate-binding protein PstS</fullName>
    </recommendedName>
</protein>
<evidence type="ECO:0000256" key="6">
    <source>
        <dbReference type="ARBA" id="ARBA00022592"/>
    </source>
</evidence>
<dbReference type="EMBL" id="JBBUTG010000038">
    <property type="protein sequence ID" value="MEK8034873.1"/>
    <property type="molecule type" value="Genomic_DNA"/>
</dbReference>
<dbReference type="PANTHER" id="PTHR42996:SF1">
    <property type="entry name" value="PHOSPHATE-BINDING PROTEIN PSTS"/>
    <property type="match status" value="1"/>
</dbReference>
<name>A0ABU9C2G7_9BURK</name>
<reference evidence="10 11" key="1">
    <citation type="submission" date="2024-04" db="EMBL/GenBank/DDBJ databases">
        <title>Novel species of the genus Ideonella isolated from streams.</title>
        <authorList>
            <person name="Lu H."/>
        </authorList>
    </citation>
    <scope>NUCLEOTIDE SEQUENCE [LARGE SCALE GENOMIC DNA]</scope>
    <source>
        <strain evidence="10 11">DXS29W</strain>
    </source>
</reference>
<dbReference type="PANTHER" id="PTHR42996">
    <property type="entry name" value="PHOSPHATE-BINDING PROTEIN PSTS"/>
    <property type="match status" value="1"/>
</dbReference>
<evidence type="ECO:0000313" key="11">
    <source>
        <dbReference type="Proteomes" id="UP001371218"/>
    </source>
</evidence>
<dbReference type="Gene3D" id="3.40.190.10">
    <property type="entry name" value="Periplasmic binding protein-like II"/>
    <property type="match status" value="2"/>
</dbReference>
<proteinExistence type="inferred from homology"/>
<dbReference type="InterPro" id="IPR024370">
    <property type="entry name" value="PBP_domain"/>
</dbReference>
<dbReference type="CDD" id="cd13565">
    <property type="entry name" value="PBP2_PstS"/>
    <property type="match status" value="1"/>
</dbReference>
<evidence type="ECO:0000256" key="4">
    <source>
        <dbReference type="ARBA" id="ARBA00021889"/>
    </source>
</evidence>
<feature type="signal peptide" evidence="8">
    <location>
        <begin position="1"/>
        <end position="26"/>
    </location>
</feature>
<organism evidence="10 11">
    <name type="scientific">Ideonella lacteola</name>
    <dbReference type="NCBI Taxonomy" id="2984193"/>
    <lineage>
        <taxon>Bacteria</taxon>
        <taxon>Pseudomonadati</taxon>
        <taxon>Pseudomonadota</taxon>
        <taxon>Betaproteobacteria</taxon>
        <taxon>Burkholderiales</taxon>
        <taxon>Sphaerotilaceae</taxon>
        <taxon>Ideonella</taxon>
    </lineage>
</organism>
<evidence type="ECO:0000256" key="8">
    <source>
        <dbReference type="SAM" id="SignalP"/>
    </source>
</evidence>
<dbReference type="Proteomes" id="UP001371218">
    <property type="component" value="Unassembled WGS sequence"/>
</dbReference>
<dbReference type="RefSeq" id="WP_341429307.1">
    <property type="nucleotide sequence ID" value="NZ_JBBUTG010000038.1"/>
</dbReference>
<comment type="function">
    <text evidence="1 7">Part of the ABC transporter complex PstSACB involved in phosphate import.</text>
</comment>
<comment type="similarity">
    <text evidence="2 7">Belongs to the PstS family.</text>
</comment>
<evidence type="ECO:0000259" key="9">
    <source>
        <dbReference type="Pfam" id="PF12849"/>
    </source>
</evidence>
<evidence type="ECO:0000256" key="5">
    <source>
        <dbReference type="ARBA" id="ARBA00022448"/>
    </source>
</evidence>
<evidence type="ECO:0000313" key="10">
    <source>
        <dbReference type="EMBL" id="MEK8034873.1"/>
    </source>
</evidence>
<dbReference type="InterPro" id="IPR005673">
    <property type="entry name" value="ABC_phos-bd_PstS"/>
</dbReference>
<gene>
    <name evidence="10" type="primary">pstS</name>
    <name evidence="10" type="ORF">AACH06_29000</name>
</gene>
<keyword evidence="6 7" id="KW-0592">Phosphate transport</keyword>
<comment type="caution">
    <text evidence="10">The sequence shown here is derived from an EMBL/GenBank/DDBJ whole genome shotgun (WGS) entry which is preliminary data.</text>
</comment>
<evidence type="ECO:0000256" key="7">
    <source>
        <dbReference type="PIRNR" id="PIRNR002756"/>
    </source>
</evidence>
<evidence type="ECO:0000256" key="1">
    <source>
        <dbReference type="ARBA" id="ARBA00002841"/>
    </source>
</evidence>
<keyword evidence="8" id="KW-0732">Signal</keyword>
<evidence type="ECO:0000256" key="3">
    <source>
        <dbReference type="ARBA" id="ARBA00011529"/>
    </source>
</evidence>
<dbReference type="Pfam" id="PF12849">
    <property type="entry name" value="PBP_like_2"/>
    <property type="match status" value="1"/>
</dbReference>